<dbReference type="PANTHER" id="PTHR43507">
    <property type="entry name" value="NADH-UBIQUINONE OXIDOREDUCTASE CHAIN 4"/>
    <property type="match status" value="1"/>
</dbReference>
<keyword evidence="11 18" id="KW-1133">Transmembrane helix</keyword>
<dbReference type="GO" id="GO:0015990">
    <property type="term" value="P:electron transport coupled proton transport"/>
    <property type="evidence" value="ECO:0007669"/>
    <property type="project" value="TreeGrafter"/>
</dbReference>
<evidence type="ECO:0000256" key="9">
    <source>
        <dbReference type="ARBA" id="ARBA00022967"/>
    </source>
</evidence>
<evidence type="ECO:0000256" key="12">
    <source>
        <dbReference type="ARBA" id="ARBA00023027"/>
    </source>
</evidence>
<feature type="domain" description="NADH:quinone oxidoreductase/Mrp antiporter transmembrane" evidence="19">
    <location>
        <begin position="109"/>
        <end position="394"/>
    </location>
</feature>
<dbReference type="GO" id="GO:0042773">
    <property type="term" value="P:ATP synthesis coupled electron transport"/>
    <property type="evidence" value="ECO:0007669"/>
    <property type="project" value="InterPro"/>
</dbReference>
<evidence type="ECO:0000256" key="4">
    <source>
        <dbReference type="ARBA" id="ARBA00012944"/>
    </source>
</evidence>
<dbReference type="InterPro" id="IPR000260">
    <property type="entry name" value="NADH4_N"/>
</dbReference>
<evidence type="ECO:0000256" key="7">
    <source>
        <dbReference type="ARBA" id="ARBA00022660"/>
    </source>
</evidence>
<evidence type="ECO:0000256" key="2">
    <source>
        <dbReference type="ARBA" id="ARBA00004225"/>
    </source>
</evidence>
<dbReference type="InterPro" id="IPR003918">
    <property type="entry name" value="NADH_UbQ_OxRdtase"/>
</dbReference>
<dbReference type="InterPro" id="IPR001750">
    <property type="entry name" value="ND/Mrp_TM"/>
</dbReference>
<sequence length="442" mass="52237">MLVMMKFYLYFIFMTPLFLINNSWYLYQFSLLVLAVFFVISYYNNFYCIISYFFGIDMISYMLILLSLIISSLMVISMQYFYSYSNKNYYLLLNLILCLFLVMVFSVLNMVLFYVFFEFSLIPLMIMIIGWGYQPERLMSGLYLFFYTLFASLPLLLMLMYLYTNYNSVFFDYNFGYEFNFIVYFCMVFAFLVKLPMFMVHFWLPKAHVQAPISGSMILAGVLLKIGGYGLIRFMFMYEFLFQNFNCILYSLGVVGCILVSLICLIQGDVKCLIAYSSVAHMSMCLMSVITMTKWGVVSCYLMMISHGLCSSGLFCLANISYERLLSRSFYINKGLMVIMPSMSLLWFLMCSFNMSCPPSINFISEVFIINCMMNYWSFSLYYLFFISFFSACFSFYLFSFTQHGQFFNSYCYVYGYTREYLLIFIHLVPIFFLLMILDLVI</sequence>
<name>A0A8E8GS47_9HEMI</name>
<feature type="transmembrane region" description="Helical" evidence="18">
    <location>
        <begin position="88"/>
        <end position="117"/>
    </location>
</feature>
<reference evidence="21" key="1">
    <citation type="submission" date="2019-07" db="EMBL/GenBank/DDBJ databases">
        <title>Mitochondrial genome of Concaveplana rufolineata.</title>
        <authorList>
            <person name="Du Y."/>
            <person name="Dai W."/>
        </authorList>
    </citation>
    <scope>NUCLEOTIDE SEQUENCE</scope>
</reference>
<dbReference type="Pfam" id="PF00361">
    <property type="entry name" value="Proton_antipo_M"/>
    <property type="match status" value="1"/>
</dbReference>
<feature type="transmembrane region" description="Helical" evidence="18">
    <location>
        <begin position="181"/>
        <end position="204"/>
    </location>
</feature>
<dbReference type="EMBL" id="MN227168">
    <property type="protein sequence ID" value="QWC53812.1"/>
    <property type="molecule type" value="Genomic_DNA"/>
</dbReference>
<feature type="transmembrane region" description="Helical" evidence="18">
    <location>
        <begin position="31"/>
        <end position="54"/>
    </location>
</feature>
<feature type="transmembrane region" description="Helical" evidence="18">
    <location>
        <begin position="61"/>
        <end position="82"/>
    </location>
</feature>
<dbReference type="GO" id="GO:0031966">
    <property type="term" value="C:mitochondrial membrane"/>
    <property type="evidence" value="ECO:0007669"/>
    <property type="project" value="UniProtKB-SubCell"/>
</dbReference>
<gene>
    <name evidence="21" type="primary">ND4</name>
</gene>
<accession>A0A8E8GS47</accession>
<proteinExistence type="inferred from homology"/>
<keyword evidence="13" id="KW-0830">Ubiquinone</keyword>
<feature type="transmembrane region" description="Helical" evidence="18">
    <location>
        <begin position="216"/>
        <end position="236"/>
    </location>
</feature>
<dbReference type="GO" id="GO:0008137">
    <property type="term" value="F:NADH dehydrogenase (ubiquinone) activity"/>
    <property type="evidence" value="ECO:0007669"/>
    <property type="project" value="UniProtKB-EC"/>
</dbReference>
<comment type="catalytic activity">
    <reaction evidence="17">
        <text>a ubiquinone + NADH + 5 H(+)(in) = a ubiquinol + NAD(+) + 4 H(+)(out)</text>
        <dbReference type="Rhea" id="RHEA:29091"/>
        <dbReference type="Rhea" id="RHEA-COMP:9565"/>
        <dbReference type="Rhea" id="RHEA-COMP:9566"/>
        <dbReference type="ChEBI" id="CHEBI:15378"/>
        <dbReference type="ChEBI" id="CHEBI:16389"/>
        <dbReference type="ChEBI" id="CHEBI:17976"/>
        <dbReference type="ChEBI" id="CHEBI:57540"/>
        <dbReference type="ChEBI" id="CHEBI:57945"/>
        <dbReference type="EC" id="7.1.1.2"/>
    </reaction>
</comment>
<evidence type="ECO:0000256" key="10">
    <source>
        <dbReference type="ARBA" id="ARBA00022982"/>
    </source>
</evidence>
<dbReference type="AlphaFoldDB" id="A0A8E8GS47"/>
<dbReference type="GO" id="GO:0003954">
    <property type="term" value="F:NADH dehydrogenase activity"/>
    <property type="evidence" value="ECO:0007669"/>
    <property type="project" value="TreeGrafter"/>
</dbReference>
<dbReference type="GO" id="GO:0048039">
    <property type="term" value="F:ubiquinone binding"/>
    <property type="evidence" value="ECO:0007669"/>
    <property type="project" value="TreeGrafter"/>
</dbReference>
<evidence type="ECO:0000256" key="11">
    <source>
        <dbReference type="ARBA" id="ARBA00022989"/>
    </source>
</evidence>
<evidence type="ECO:0000256" key="1">
    <source>
        <dbReference type="ARBA" id="ARBA00003257"/>
    </source>
</evidence>
<keyword evidence="12" id="KW-0520">NAD</keyword>
<evidence type="ECO:0000313" key="21">
    <source>
        <dbReference type="EMBL" id="QWC53812.1"/>
    </source>
</evidence>
<evidence type="ECO:0000256" key="14">
    <source>
        <dbReference type="ARBA" id="ARBA00023128"/>
    </source>
</evidence>
<evidence type="ECO:0000256" key="13">
    <source>
        <dbReference type="ARBA" id="ARBA00023075"/>
    </source>
</evidence>
<evidence type="ECO:0000256" key="18">
    <source>
        <dbReference type="SAM" id="Phobius"/>
    </source>
</evidence>
<comment type="similarity">
    <text evidence="3">Belongs to the complex I subunit 4 family.</text>
</comment>
<evidence type="ECO:0000259" key="20">
    <source>
        <dbReference type="Pfam" id="PF01059"/>
    </source>
</evidence>
<feature type="transmembrane region" description="Helical" evidence="18">
    <location>
        <begin position="296"/>
        <end position="318"/>
    </location>
</feature>
<feature type="transmembrane region" description="Helical" evidence="18">
    <location>
        <begin position="248"/>
        <end position="266"/>
    </location>
</feature>
<evidence type="ECO:0000256" key="16">
    <source>
        <dbReference type="ARBA" id="ARBA00031025"/>
    </source>
</evidence>
<evidence type="ECO:0000259" key="19">
    <source>
        <dbReference type="Pfam" id="PF00361"/>
    </source>
</evidence>
<feature type="transmembrane region" description="Helical" evidence="18">
    <location>
        <begin position="381"/>
        <end position="400"/>
    </location>
</feature>
<dbReference type="PANTHER" id="PTHR43507:SF20">
    <property type="entry name" value="NADH-UBIQUINONE OXIDOREDUCTASE CHAIN 4"/>
    <property type="match status" value="1"/>
</dbReference>
<evidence type="ECO:0000256" key="8">
    <source>
        <dbReference type="ARBA" id="ARBA00022692"/>
    </source>
</evidence>
<comment type="function">
    <text evidence="1">Core subunit of the mitochondrial membrane respiratory chain NADH dehydrogenase (Complex I) that is believed to belong to the minimal assembly required for catalysis. Complex I functions in the transfer of electrons from NADH to the respiratory chain. The immediate electron acceptor for the enzyme is believed to be ubiquinone.</text>
</comment>
<feature type="transmembrane region" description="Helical" evidence="18">
    <location>
        <begin position="421"/>
        <end position="441"/>
    </location>
</feature>
<keyword evidence="14 21" id="KW-0496">Mitochondrion</keyword>
<feature type="domain" description="NADH:ubiquinone oxidoreductase chain 4 N-terminal" evidence="20">
    <location>
        <begin position="4"/>
        <end position="103"/>
    </location>
</feature>
<keyword evidence="15 18" id="KW-0472">Membrane</keyword>
<feature type="transmembrane region" description="Helical" evidence="18">
    <location>
        <begin position="138"/>
        <end position="161"/>
    </location>
</feature>
<evidence type="ECO:0000256" key="3">
    <source>
        <dbReference type="ARBA" id="ARBA00009025"/>
    </source>
</evidence>
<keyword evidence="6" id="KW-0813">Transport</keyword>
<keyword evidence="10" id="KW-0249">Electron transport</keyword>
<feature type="transmembrane region" description="Helical" evidence="18">
    <location>
        <begin position="7"/>
        <end position="25"/>
    </location>
</feature>
<geneLocation type="mitochondrion" evidence="21"/>
<keyword evidence="9" id="KW-1278">Translocase</keyword>
<feature type="transmembrane region" description="Helical" evidence="18">
    <location>
        <begin position="330"/>
        <end position="350"/>
    </location>
</feature>
<evidence type="ECO:0000256" key="15">
    <source>
        <dbReference type="ARBA" id="ARBA00023136"/>
    </source>
</evidence>
<dbReference type="Pfam" id="PF01059">
    <property type="entry name" value="Oxidored_q5_N"/>
    <property type="match status" value="1"/>
</dbReference>
<evidence type="ECO:0000256" key="6">
    <source>
        <dbReference type="ARBA" id="ARBA00022448"/>
    </source>
</evidence>
<evidence type="ECO:0000256" key="5">
    <source>
        <dbReference type="ARBA" id="ARBA00021006"/>
    </source>
</evidence>
<comment type="subcellular location">
    <subcellularLocation>
        <location evidence="2">Mitochondrion membrane</location>
        <topology evidence="2">Multi-pass membrane protein</topology>
    </subcellularLocation>
</comment>
<keyword evidence="8 18" id="KW-0812">Transmembrane</keyword>
<dbReference type="EC" id="7.1.1.2" evidence="4"/>
<keyword evidence="7" id="KW-0679">Respiratory chain</keyword>
<protein>
    <recommendedName>
        <fullName evidence="5">NADH-ubiquinone oxidoreductase chain 4</fullName>
        <ecNumber evidence="4">7.1.1.2</ecNumber>
    </recommendedName>
    <alternativeName>
        <fullName evidence="16">NADH dehydrogenase subunit 4</fullName>
    </alternativeName>
</protein>
<organism evidence="21">
    <name type="scientific">Concaveplana rufolineata</name>
    <dbReference type="NCBI Taxonomy" id="2840404"/>
    <lineage>
        <taxon>Eukaryota</taxon>
        <taxon>Metazoa</taxon>
        <taxon>Ecdysozoa</taxon>
        <taxon>Arthropoda</taxon>
        <taxon>Hexapoda</taxon>
        <taxon>Insecta</taxon>
        <taxon>Pterygota</taxon>
        <taxon>Neoptera</taxon>
        <taxon>Paraneoptera</taxon>
        <taxon>Hemiptera</taxon>
        <taxon>Auchenorrhyncha</taxon>
        <taxon>Membracoidea</taxon>
        <taxon>Cicadellidae</taxon>
        <taxon>Evacanthinae</taxon>
        <taxon>Nirvanini</taxon>
        <taxon>Concaveplana</taxon>
    </lineage>
</organism>
<evidence type="ECO:0000256" key="17">
    <source>
        <dbReference type="ARBA" id="ARBA00049551"/>
    </source>
</evidence>